<reference evidence="2 3" key="1">
    <citation type="submission" date="2017-04" db="EMBL/GenBank/DDBJ databases">
        <authorList>
            <person name="Afonso C.L."/>
            <person name="Miller P.J."/>
            <person name="Scott M.A."/>
            <person name="Spackman E."/>
            <person name="Goraichik I."/>
            <person name="Dimitrov K.M."/>
            <person name="Suarez D.L."/>
            <person name="Swayne D.E."/>
        </authorList>
    </citation>
    <scope>NUCLEOTIDE SEQUENCE [LARGE SCALE GENOMIC DNA]</scope>
    <source>
        <strain evidence="2 3">DSM 43828</strain>
    </source>
</reference>
<evidence type="ECO:0000256" key="1">
    <source>
        <dbReference type="SAM" id="Phobius"/>
    </source>
</evidence>
<dbReference type="AlphaFoldDB" id="A0A1W2D9M6"/>
<dbReference type="EMBL" id="FWXV01000002">
    <property type="protein sequence ID" value="SMC94267.1"/>
    <property type="molecule type" value="Genomic_DNA"/>
</dbReference>
<keyword evidence="1" id="KW-0472">Membrane</keyword>
<dbReference type="OrthoDB" id="3700859at2"/>
<sequence>MAKDKDPEQLLSEALRAQAVQVSGPPATPGYGLLSGEDLGLAARVQTQALAEEPYEPEELPRQRLGGWAILLLAVVFGLACGAVVGLLTVL</sequence>
<name>A0A1W2D9M6_KIBAR</name>
<dbReference type="Proteomes" id="UP000192674">
    <property type="component" value="Unassembled WGS sequence"/>
</dbReference>
<protein>
    <submittedName>
        <fullName evidence="2">Uncharacterized protein</fullName>
    </submittedName>
</protein>
<organism evidence="2 3">
    <name type="scientific">Kibdelosporangium aridum</name>
    <dbReference type="NCBI Taxonomy" id="2030"/>
    <lineage>
        <taxon>Bacteria</taxon>
        <taxon>Bacillati</taxon>
        <taxon>Actinomycetota</taxon>
        <taxon>Actinomycetes</taxon>
        <taxon>Pseudonocardiales</taxon>
        <taxon>Pseudonocardiaceae</taxon>
        <taxon>Kibdelosporangium</taxon>
    </lineage>
</organism>
<feature type="transmembrane region" description="Helical" evidence="1">
    <location>
        <begin position="65"/>
        <end position="90"/>
    </location>
</feature>
<keyword evidence="1" id="KW-0812">Transmembrane</keyword>
<accession>A0A1W2D9M6</accession>
<gene>
    <name evidence="2" type="ORF">SAMN05661093_03060</name>
</gene>
<evidence type="ECO:0000313" key="3">
    <source>
        <dbReference type="Proteomes" id="UP000192674"/>
    </source>
</evidence>
<proteinExistence type="predicted"/>
<evidence type="ECO:0000313" key="2">
    <source>
        <dbReference type="EMBL" id="SMC94267.1"/>
    </source>
</evidence>
<keyword evidence="1" id="KW-1133">Transmembrane helix</keyword>
<keyword evidence="3" id="KW-1185">Reference proteome</keyword>
<dbReference type="RefSeq" id="WP_143446342.1">
    <property type="nucleotide sequence ID" value="NZ_FWXV01000002.1"/>
</dbReference>